<dbReference type="EMBL" id="JAEPRC010000251">
    <property type="protein sequence ID" value="KAG2202708.1"/>
    <property type="molecule type" value="Genomic_DNA"/>
</dbReference>
<dbReference type="AlphaFoldDB" id="A0A8H7R3N1"/>
<dbReference type="InterPro" id="IPR011992">
    <property type="entry name" value="EF-hand-dom_pair"/>
</dbReference>
<dbReference type="OrthoDB" id="26525at2759"/>
<gene>
    <name evidence="2" type="ORF">INT46_004002</name>
</gene>
<evidence type="ECO:0000313" key="3">
    <source>
        <dbReference type="Proteomes" id="UP000650833"/>
    </source>
</evidence>
<feature type="domain" description="EF-hand" evidence="1">
    <location>
        <begin position="25"/>
        <end position="60"/>
    </location>
</feature>
<dbReference type="InterPro" id="IPR002048">
    <property type="entry name" value="EF_hand_dom"/>
</dbReference>
<dbReference type="Gene3D" id="1.10.238.10">
    <property type="entry name" value="EF-hand"/>
    <property type="match status" value="1"/>
</dbReference>
<evidence type="ECO:0000313" key="2">
    <source>
        <dbReference type="EMBL" id="KAG2202708.1"/>
    </source>
</evidence>
<proteinExistence type="predicted"/>
<sequence>MSEESKEDTVYNLMVDEESGDLKPKVDKILKDIFDNFDKDKDGKWDLKELQEFATATNGRPFEDSVIEEIIESFEIDNANRLLFSGFYQMYYMQTISEPEETLKDFKKHGYDDNLELVSSRIEGKEETK</sequence>
<keyword evidence="3" id="KW-1185">Reference proteome</keyword>
<dbReference type="Pfam" id="PF13499">
    <property type="entry name" value="EF-hand_7"/>
    <property type="match status" value="1"/>
</dbReference>
<protein>
    <recommendedName>
        <fullName evidence="1">EF-hand domain-containing protein</fullName>
    </recommendedName>
</protein>
<dbReference type="PROSITE" id="PS50222">
    <property type="entry name" value="EF_HAND_2"/>
    <property type="match status" value="1"/>
</dbReference>
<dbReference type="GO" id="GO:0005509">
    <property type="term" value="F:calcium ion binding"/>
    <property type="evidence" value="ECO:0007669"/>
    <property type="project" value="InterPro"/>
</dbReference>
<organism evidence="2 3">
    <name type="scientific">Mucor plumbeus</name>
    <dbReference type="NCBI Taxonomy" id="97098"/>
    <lineage>
        <taxon>Eukaryota</taxon>
        <taxon>Fungi</taxon>
        <taxon>Fungi incertae sedis</taxon>
        <taxon>Mucoromycota</taxon>
        <taxon>Mucoromycotina</taxon>
        <taxon>Mucoromycetes</taxon>
        <taxon>Mucorales</taxon>
        <taxon>Mucorineae</taxon>
        <taxon>Mucoraceae</taxon>
        <taxon>Mucor</taxon>
    </lineage>
</organism>
<dbReference type="Proteomes" id="UP000650833">
    <property type="component" value="Unassembled WGS sequence"/>
</dbReference>
<comment type="caution">
    <text evidence="2">The sequence shown here is derived from an EMBL/GenBank/DDBJ whole genome shotgun (WGS) entry which is preliminary data.</text>
</comment>
<evidence type="ECO:0000259" key="1">
    <source>
        <dbReference type="PROSITE" id="PS50222"/>
    </source>
</evidence>
<reference evidence="2" key="1">
    <citation type="submission" date="2020-12" db="EMBL/GenBank/DDBJ databases">
        <title>Metabolic potential, ecology and presence of endohyphal bacteria is reflected in genomic diversity of Mucoromycotina.</title>
        <authorList>
            <person name="Muszewska A."/>
            <person name="Okrasinska A."/>
            <person name="Steczkiewicz K."/>
            <person name="Drgas O."/>
            <person name="Orlowska M."/>
            <person name="Perlinska-Lenart U."/>
            <person name="Aleksandrzak-Piekarczyk T."/>
            <person name="Szatraj K."/>
            <person name="Zielenkiewicz U."/>
            <person name="Pilsyk S."/>
            <person name="Malc E."/>
            <person name="Mieczkowski P."/>
            <person name="Kruszewska J.S."/>
            <person name="Biernat P."/>
            <person name="Pawlowska J."/>
        </authorList>
    </citation>
    <scope>NUCLEOTIDE SEQUENCE</scope>
    <source>
        <strain evidence="2">CBS 226.32</strain>
    </source>
</reference>
<dbReference type="SUPFAM" id="SSF47473">
    <property type="entry name" value="EF-hand"/>
    <property type="match status" value="1"/>
</dbReference>
<name>A0A8H7R3N1_9FUNG</name>
<accession>A0A8H7R3N1</accession>